<dbReference type="GO" id="GO:0017038">
    <property type="term" value="P:protein import"/>
    <property type="evidence" value="ECO:0007669"/>
    <property type="project" value="InterPro"/>
</dbReference>
<dbReference type="Pfam" id="PF02810">
    <property type="entry name" value="SEC-C"/>
    <property type="match status" value="1"/>
</dbReference>
<comment type="cofactor">
    <cofactor evidence="1">
        <name>Zn(2+)</name>
        <dbReference type="ChEBI" id="CHEBI:29105"/>
    </cofactor>
</comment>
<keyword evidence="7" id="KW-0479">Metal-binding</keyword>
<evidence type="ECO:0000256" key="11">
    <source>
        <dbReference type="ARBA" id="ARBA00022927"/>
    </source>
</evidence>
<dbReference type="GO" id="GO:0046872">
    <property type="term" value="F:metal ion binding"/>
    <property type="evidence" value="ECO:0007669"/>
    <property type="project" value="UniProtKB-KW"/>
</dbReference>
<dbReference type="PROSITE" id="PS51192">
    <property type="entry name" value="HELICASE_ATP_BIND_1"/>
    <property type="match status" value="1"/>
</dbReference>
<keyword evidence="10 16" id="KW-0067">ATP-binding</keyword>
<feature type="compositionally biased region" description="Basic and acidic residues" evidence="19">
    <location>
        <begin position="889"/>
        <end position="898"/>
    </location>
</feature>
<keyword evidence="9" id="KW-0862">Zinc</keyword>
<dbReference type="EC" id="7.4.2.8" evidence="16"/>
<dbReference type="InterPro" id="IPR036266">
    <property type="entry name" value="SecA_Wing/Scaffold_sf"/>
</dbReference>
<evidence type="ECO:0000256" key="13">
    <source>
        <dbReference type="ARBA" id="ARBA00023010"/>
    </source>
</evidence>
<keyword evidence="6" id="KW-0997">Cell inner membrane</keyword>
<dbReference type="Proteomes" id="UP000219374">
    <property type="component" value="Unassembled WGS sequence"/>
</dbReference>
<keyword evidence="3 16" id="KW-0813">Transport</keyword>
<feature type="coiled-coil region" evidence="18">
    <location>
        <begin position="826"/>
        <end position="856"/>
    </location>
</feature>
<evidence type="ECO:0000256" key="16">
    <source>
        <dbReference type="HAMAP-Rule" id="MF_01382"/>
    </source>
</evidence>
<dbReference type="InterPro" id="IPR014018">
    <property type="entry name" value="SecA_motor_DEAD"/>
</dbReference>
<evidence type="ECO:0000256" key="18">
    <source>
        <dbReference type="SAM" id="Coils"/>
    </source>
</evidence>
<dbReference type="PRINTS" id="PR00906">
    <property type="entry name" value="SECA"/>
</dbReference>
<dbReference type="FunFam" id="3.90.1440.10:FF:000001">
    <property type="entry name" value="Preprotein translocase subunit SecA"/>
    <property type="match status" value="1"/>
</dbReference>
<dbReference type="CDD" id="cd18803">
    <property type="entry name" value="SF2_C_secA"/>
    <property type="match status" value="1"/>
</dbReference>
<dbReference type="Pfam" id="PF21090">
    <property type="entry name" value="P-loop_SecA"/>
    <property type="match status" value="1"/>
</dbReference>
<evidence type="ECO:0000256" key="4">
    <source>
        <dbReference type="ARBA" id="ARBA00022475"/>
    </source>
</evidence>
<keyword evidence="24" id="KW-1185">Reference proteome</keyword>
<feature type="domain" description="Helicase C-terminal" evidence="21">
    <location>
        <begin position="436"/>
        <end position="614"/>
    </location>
</feature>
<evidence type="ECO:0000256" key="19">
    <source>
        <dbReference type="SAM" id="MobiDB-lite"/>
    </source>
</evidence>
<evidence type="ECO:0000256" key="8">
    <source>
        <dbReference type="ARBA" id="ARBA00022741"/>
    </source>
</evidence>
<dbReference type="PROSITE" id="PS01312">
    <property type="entry name" value="SECA"/>
    <property type="match status" value="1"/>
</dbReference>
<evidence type="ECO:0000256" key="5">
    <source>
        <dbReference type="ARBA" id="ARBA00022490"/>
    </source>
</evidence>
<keyword evidence="5 16" id="KW-0963">Cytoplasm</keyword>
<dbReference type="Gene3D" id="1.10.3060.10">
    <property type="entry name" value="Helical scaffold and wing domains of SecA"/>
    <property type="match status" value="1"/>
</dbReference>
<evidence type="ECO:0000313" key="24">
    <source>
        <dbReference type="Proteomes" id="UP000219374"/>
    </source>
</evidence>
<dbReference type="SUPFAM" id="SSF52540">
    <property type="entry name" value="P-loop containing nucleoside triphosphate hydrolases"/>
    <property type="match status" value="2"/>
</dbReference>
<dbReference type="PANTHER" id="PTHR30612">
    <property type="entry name" value="SECA INNER MEMBRANE COMPONENT OF SEC PROTEIN SECRETION SYSTEM"/>
    <property type="match status" value="1"/>
</dbReference>
<comment type="subunit">
    <text evidence="16">Monomer and homodimer. Part of the essential Sec protein translocation apparatus which comprises SecA, SecYEG and auxiliary proteins SecDF-YajC and YidC.</text>
</comment>
<dbReference type="InterPro" id="IPR004027">
    <property type="entry name" value="SEC_C_motif"/>
</dbReference>
<keyword evidence="14 16" id="KW-0472">Membrane</keyword>
<dbReference type="Pfam" id="PF07516">
    <property type="entry name" value="SecA_SW"/>
    <property type="match status" value="1"/>
</dbReference>
<comment type="similarity">
    <text evidence="2 16 17">Belongs to the SecA family.</text>
</comment>
<dbReference type="RefSeq" id="WP_097123092.1">
    <property type="nucleotide sequence ID" value="NZ_OCND01000009.1"/>
</dbReference>
<reference evidence="23 24" key="1">
    <citation type="submission" date="2017-09" db="EMBL/GenBank/DDBJ databases">
        <authorList>
            <person name="Ehlers B."/>
            <person name="Leendertz F.H."/>
        </authorList>
    </citation>
    <scope>NUCLEOTIDE SEQUENCE [LARGE SCALE GENOMIC DNA]</scope>
    <source>
        <strain evidence="23 24">CGMCC 1.10978</strain>
    </source>
</reference>
<dbReference type="FunFam" id="3.40.50.300:FF:000113">
    <property type="entry name" value="Preprotein translocase subunit SecA"/>
    <property type="match status" value="1"/>
</dbReference>
<evidence type="ECO:0000256" key="10">
    <source>
        <dbReference type="ARBA" id="ARBA00022840"/>
    </source>
</evidence>
<dbReference type="GO" id="GO:0065002">
    <property type="term" value="P:intracellular protein transmembrane transport"/>
    <property type="evidence" value="ECO:0007669"/>
    <property type="project" value="UniProtKB-UniRule"/>
</dbReference>
<dbReference type="InterPro" id="IPR014001">
    <property type="entry name" value="Helicase_ATP-bd"/>
</dbReference>
<keyword evidence="4 16" id="KW-1003">Cell membrane</keyword>
<dbReference type="InterPro" id="IPR020937">
    <property type="entry name" value="SecA_CS"/>
</dbReference>
<dbReference type="Gene3D" id="3.90.1440.10">
    <property type="entry name" value="SecA, preprotein cross-linking domain"/>
    <property type="match status" value="1"/>
</dbReference>
<dbReference type="PANTHER" id="PTHR30612:SF0">
    <property type="entry name" value="CHLOROPLAST PROTEIN-TRANSPORTING ATPASE"/>
    <property type="match status" value="1"/>
</dbReference>
<dbReference type="Gene3D" id="3.40.50.300">
    <property type="entry name" value="P-loop containing nucleotide triphosphate hydrolases"/>
    <property type="match status" value="2"/>
</dbReference>
<evidence type="ECO:0000256" key="14">
    <source>
        <dbReference type="ARBA" id="ARBA00023136"/>
    </source>
</evidence>
<feature type="binding site" evidence="16">
    <location>
        <begin position="105"/>
        <end position="109"/>
    </location>
    <ligand>
        <name>ATP</name>
        <dbReference type="ChEBI" id="CHEBI:30616"/>
    </ligand>
</feature>
<keyword evidence="12 16" id="KW-1278">Translocase</keyword>
<keyword evidence="18" id="KW-0175">Coiled coil</keyword>
<dbReference type="Pfam" id="PF07517">
    <property type="entry name" value="SecA_DEAD"/>
    <property type="match status" value="1"/>
</dbReference>
<evidence type="ECO:0000256" key="15">
    <source>
        <dbReference type="ARBA" id="ARBA00034006"/>
    </source>
</evidence>
<dbReference type="SUPFAM" id="SSF81886">
    <property type="entry name" value="Helical scaffold and wing domains of SecA"/>
    <property type="match status" value="1"/>
</dbReference>
<keyword evidence="13 16" id="KW-0811">Translocation</keyword>
<dbReference type="PROSITE" id="PS51194">
    <property type="entry name" value="HELICASE_CTER"/>
    <property type="match status" value="1"/>
</dbReference>
<dbReference type="CDD" id="cd17928">
    <property type="entry name" value="DEXDc_SecA"/>
    <property type="match status" value="1"/>
</dbReference>
<evidence type="ECO:0000256" key="7">
    <source>
        <dbReference type="ARBA" id="ARBA00022723"/>
    </source>
</evidence>
<evidence type="ECO:0000256" key="2">
    <source>
        <dbReference type="ARBA" id="ARBA00007650"/>
    </source>
</evidence>
<sequence>MINNLLTRVFGSRNERLLKQLQRSVSKINALEPELQQLSDEQLKAKTPEFQQRIQAGEPLDKVLPEAFAVCREASRRVLGMRHYDVQLIGGMVLHLGKIAEMRTGEGKTLVATLPVYLNALEGKGVHVVTVNDYLARRDSAWMGKLYNWLGLSVGVVYPGMPHGDKHAAYAADITYGTNNEFGFDYLRDNMAMAKQDRYQRGLHYAIVDEVDSILIDEARTPLIISGPADESPELYIRVNRIVPQLVKQESEEAEGDYWVDEKGKQAHLSEAGMEHAEELLRQAGIISAEDSLYGANNLSVVHHLNAALRAHAIYQRDVDYIVRDGEVVIVDEFTGRTLPGRRWSDGLHQAVEAKEGVPVQRENQTLASITFQNLFRMYKKLSGMTGTADTEAYEFQSIYGLEVIVIPTNRPTVRKDWPDQVFLNRTGKFNAVLADIQDCYARGQPALVGTTSIETSELLSEHLRKAGVPHEVLNAKQHEREAHIVAQAGRPKAITIATNMAGRGTDIVLGGSLEAELEQLPDDASELDRVRIKREWQKRHDEVKAAGGLHIIGTERHESRRIDNQLRGRSGRQGDPGSSRFYLSLEDNLMRIFASDWVQKAMKLIGMKEDDVIEDRLVSRQIEKAQRKVEAHNFDIRKNLLDFDDVNNDQRKVIYSQRDELLEADSVKENIDGIRGDVVQDMVARFVPPSSVDEQWDLTGLERELAEEAALELPVSRWPQETEELDAEAIEQRVQDAMAQHFDAKEAAIGAETMRALEKHIMLTVLDRNWKEHLARMDYLRQGIHLRGYAQKQPKQEYKKEAFELFSSMLEQVKREVVTLLARVRIRSEEEVAALEAQERALAEAKARQLNFQHEDAGGYGADEEAAQAQAAAAAAQGGYVQSAPQTVHRDGPKVGRNDPCPCGSGKKYKHCHGQLG</sequence>
<dbReference type="InterPro" id="IPR011115">
    <property type="entry name" value="SecA_DEAD"/>
</dbReference>
<evidence type="ECO:0000256" key="6">
    <source>
        <dbReference type="ARBA" id="ARBA00022519"/>
    </source>
</evidence>
<dbReference type="GO" id="GO:0043952">
    <property type="term" value="P:protein transport by the Sec complex"/>
    <property type="evidence" value="ECO:0007669"/>
    <property type="project" value="UniProtKB-ARBA"/>
</dbReference>
<proteinExistence type="inferred from homology"/>
<feature type="domain" description="Helicase ATP-binding" evidence="20">
    <location>
        <begin position="89"/>
        <end position="247"/>
    </location>
</feature>
<dbReference type="Pfam" id="PF01043">
    <property type="entry name" value="SecA_PP_bind"/>
    <property type="match status" value="1"/>
</dbReference>
<feature type="binding site" evidence="16">
    <location>
        <position position="87"/>
    </location>
    <ligand>
        <name>ATP</name>
        <dbReference type="ChEBI" id="CHEBI:30616"/>
    </ligand>
</feature>
<dbReference type="OrthoDB" id="9805579at2"/>
<dbReference type="GO" id="GO:0005524">
    <property type="term" value="F:ATP binding"/>
    <property type="evidence" value="ECO:0007669"/>
    <property type="project" value="UniProtKB-UniRule"/>
</dbReference>
<comment type="subcellular location">
    <subcellularLocation>
        <location evidence="16">Cell membrane</location>
        <topology evidence="16">Peripheral membrane protein</topology>
        <orientation evidence="16">Cytoplasmic side</orientation>
    </subcellularLocation>
    <subcellularLocation>
        <location evidence="16">Cytoplasm</location>
    </subcellularLocation>
    <text evidence="16">Distribution is 50-50.</text>
</comment>
<comment type="catalytic activity">
    <reaction evidence="15 16">
        <text>ATP + H2O + cellular proteinSide 1 = ADP + phosphate + cellular proteinSide 2.</text>
        <dbReference type="EC" id="7.4.2.8"/>
    </reaction>
</comment>
<dbReference type="GO" id="GO:0008564">
    <property type="term" value="F:protein-exporting ATPase activity"/>
    <property type="evidence" value="ECO:0007669"/>
    <property type="project" value="UniProtKB-EC"/>
</dbReference>
<dbReference type="InterPro" id="IPR011130">
    <property type="entry name" value="SecA_preprotein_X-link_dom"/>
</dbReference>
<protein>
    <recommendedName>
        <fullName evidence="16 17">Protein translocase subunit SecA</fullName>
        <ecNumber evidence="16">7.4.2.8</ecNumber>
    </recommendedName>
</protein>
<keyword evidence="8 16" id="KW-0547">Nucleotide-binding</keyword>
<dbReference type="InterPro" id="IPR011116">
    <property type="entry name" value="SecA_Wing/Scaffold"/>
</dbReference>
<gene>
    <name evidence="16" type="primary">secA</name>
    <name evidence="23" type="ORF">SAMN06296416_10985</name>
</gene>
<dbReference type="EMBL" id="OCND01000009">
    <property type="protein sequence ID" value="SOD56341.1"/>
    <property type="molecule type" value="Genomic_DNA"/>
</dbReference>
<evidence type="ECO:0000256" key="17">
    <source>
        <dbReference type="RuleBase" id="RU003874"/>
    </source>
</evidence>
<dbReference type="NCBIfam" id="TIGR00963">
    <property type="entry name" value="secA"/>
    <property type="match status" value="1"/>
</dbReference>
<evidence type="ECO:0000259" key="20">
    <source>
        <dbReference type="PROSITE" id="PS51192"/>
    </source>
</evidence>
<dbReference type="InterPro" id="IPR001650">
    <property type="entry name" value="Helicase_C-like"/>
</dbReference>
<dbReference type="InterPro" id="IPR027417">
    <property type="entry name" value="P-loop_NTPase"/>
</dbReference>
<dbReference type="GO" id="GO:0005829">
    <property type="term" value="C:cytosol"/>
    <property type="evidence" value="ECO:0007669"/>
    <property type="project" value="TreeGrafter"/>
</dbReference>
<evidence type="ECO:0000256" key="1">
    <source>
        <dbReference type="ARBA" id="ARBA00001947"/>
    </source>
</evidence>
<dbReference type="NCBIfam" id="NF009538">
    <property type="entry name" value="PRK12904.1"/>
    <property type="match status" value="1"/>
</dbReference>
<evidence type="ECO:0000256" key="3">
    <source>
        <dbReference type="ARBA" id="ARBA00022448"/>
    </source>
</evidence>
<dbReference type="InterPro" id="IPR036670">
    <property type="entry name" value="SecA_X-link_sf"/>
</dbReference>
<name>A0A286DCH2_9GAMM</name>
<dbReference type="SUPFAM" id="SSF81767">
    <property type="entry name" value="Pre-protein crosslinking domain of SecA"/>
    <property type="match status" value="1"/>
</dbReference>
<evidence type="ECO:0000313" key="23">
    <source>
        <dbReference type="EMBL" id="SOD56341.1"/>
    </source>
</evidence>
<evidence type="ECO:0000259" key="22">
    <source>
        <dbReference type="PROSITE" id="PS51196"/>
    </source>
</evidence>
<dbReference type="InterPro" id="IPR044722">
    <property type="entry name" value="SecA_SF2_C"/>
</dbReference>
<dbReference type="PROSITE" id="PS51196">
    <property type="entry name" value="SECA_MOTOR_DEAD"/>
    <property type="match status" value="1"/>
</dbReference>
<dbReference type="FunFam" id="1.10.3060.10:FF:000003">
    <property type="entry name" value="Protein translocase subunit SecA"/>
    <property type="match status" value="1"/>
</dbReference>
<evidence type="ECO:0000256" key="9">
    <source>
        <dbReference type="ARBA" id="ARBA00022833"/>
    </source>
</evidence>
<dbReference type="SMART" id="SM00958">
    <property type="entry name" value="SecA_PP_bind"/>
    <property type="match status" value="1"/>
</dbReference>
<evidence type="ECO:0000256" key="12">
    <source>
        <dbReference type="ARBA" id="ARBA00022967"/>
    </source>
</evidence>
<comment type="function">
    <text evidence="16">Part of the Sec protein translocase complex. Interacts with the SecYEG preprotein conducting channel. Has a central role in coupling the hydrolysis of ATP to the transfer of proteins into and across the cell membrane, serving both as a receptor for the preprotein-SecB complex and as an ATP-driven molecular motor driving the stepwise translocation of polypeptide chains across the membrane.</text>
</comment>
<dbReference type="AlphaFoldDB" id="A0A286DCH2"/>
<dbReference type="SMART" id="SM00957">
    <property type="entry name" value="SecA_DEAD"/>
    <property type="match status" value="1"/>
</dbReference>
<dbReference type="InterPro" id="IPR000185">
    <property type="entry name" value="SecA"/>
</dbReference>
<feature type="region of interest" description="Disordered" evidence="19">
    <location>
        <begin position="883"/>
        <end position="908"/>
    </location>
</feature>
<dbReference type="FunFam" id="3.40.50.300:FF:000081">
    <property type="entry name" value="Preprotein translocase subunit SecA"/>
    <property type="match status" value="1"/>
</dbReference>
<dbReference type="GO" id="GO:0006605">
    <property type="term" value="P:protein targeting"/>
    <property type="evidence" value="ECO:0007669"/>
    <property type="project" value="UniProtKB-UniRule"/>
</dbReference>
<keyword evidence="11 16" id="KW-0653">Protein transport</keyword>
<feature type="binding site" evidence="16">
    <location>
        <position position="507"/>
    </location>
    <ligand>
        <name>ATP</name>
        <dbReference type="ChEBI" id="CHEBI:30616"/>
    </ligand>
</feature>
<dbReference type="HAMAP" id="MF_01382">
    <property type="entry name" value="SecA"/>
    <property type="match status" value="1"/>
</dbReference>
<feature type="domain" description="SecA family profile" evidence="22">
    <location>
        <begin position="3"/>
        <end position="615"/>
    </location>
</feature>
<organism evidence="23 24">
    <name type="scientific">Pseudoxanthomonas wuyuanensis</name>
    <dbReference type="NCBI Taxonomy" id="1073196"/>
    <lineage>
        <taxon>Bacteria</taxon>
        <taxon>Pseudomonadati</taxon>
        <taxon>Pseudomonadota</taxon>
        <taxon>Gammaproteobacteria</taxon>
        <taxon>Lysobacterales</taxon>
        <taxon>Lysobacteraceae</taxon>
        <taxon>Pseudoxanthomonas</taxon>
    </lineage>
</organism>
<accession>A0A286DCH2</accession>
<evidence type="ECO:0000259" key="21">
    <source>
        <dbReference type="PROSITE" id="PS51194"/>
    </source>
</evidence>
<dbReference type="GO" id="GO:0005886">
    <property type="term" value="C:plasma membrane"/>
    <property type="evidence" value="ECO:0007669"/>
    <property type="project" value="UniProtKB-SubCell"/>
</dbReference>
<dbReference type="GO" id="GO:0031522">
    <property type="term" value="C:cell envelope Sec protein transport complex"/>
    <property type="evidence" value="ECO:0007669"/>
    <property type="project" value="TreeGrafter"/>
</dbReference>